<evidence type="ECO:0000256" key="3">
    <source>
        <dbReference type="ARBA" id="ARBA00023274"/>
    </source>
</evidence>
<dbReference type="GO" id="GO:0019843">
    <property type="term" value="F:rRNA binding"/>
    <property type="evidence" value="ECO:0007669"/>
    <property type="project" value="InterPro"/>
</dbReference>
<dbReference type="PROSITE" id="PS00525">
    <property type="entry name" value="RIBOSOMAL_L6_1"/>
    <property type="match status" value="1"/>
</dbReference>
<gene>
    <name evidence="6" type="primary">rpl6</name>
</gene>
<dbReference type="AlphaFoldDB" id="A0A5C0F2P8"/>
<protein>
    <submittedName>
        <fullName evidence="6">50S ribosomal protein L6</fullName>
    </submittedName>
</protein>
<proteinExistence type="inferred from homology"/>
<dbReference type="GO" id="GO:1990904">
    <property type="term" value="C:ribonucleoprotein complex"/>
    <property type="evidence" value="ECO:0007669"/>
    <property type="project" value="UniProtKB-KW"/>
</dbReference>
<dbReference type="Gene3D" id="3.90.930.12">
    <property type="entry name" value="Ribosomal protein L6, alpha-beta domain"/>
    <property type="match status" value="2"/>
</dbReference>
<feature type="domain" description="Large ribosomal subunit protein uL6 alpha-beta" evidence="5">
    <location>
        <begin position="91"/>
        <end position="164"/>
    </location>
</feature>
<organism evidence="6">
    <name type="scientific">Nitzschia alba</name>
    <name type="common">Marine diatom</name>
    <dbReference type="NCBI Taxonomy" id="2858"/>
    <lineage>
        <taxon>Eukaryota</taxon>
        <taxon>Sar</taxon>
        <taxon>Stramenopiles</taxon>
        <taxon>Ochrophyta</taxon>
        <taxon>Bacillariophyta</taxon>
        <taxon>Bacillariophyceae</taxon>
        <taxon>Bacillariophycidae</taxon>
        <taxon>Bacillariales</taxon>
        <taxon>Bacillariaceae</taxon>
        <taxon>Nitzschia</taxon>
    </lineage>
</organism>
<sequence length="178" mass="20327">MSRIGKKIVIIPENVNISFIDSQIIIKGQFGILQKIIPKKIKIQFESTFLKLSIIENTKNLRSLHGLYRTLISNMIKGVSELFCIILLLKGVGYRAIIKDEKIHLNLGYSHPIEIKIPKIITVKITQNTVITLKSIDKEKLGLFAATIRSWRYPERYKGKGILYKDEKIHIKAGKTGK</sequence>
<accession>A0A5C0F2P8</accession>
<geneLocation type="plastid" evidence="6"/>
<evidence type="ECO:0000256" key="1">
    <source>
        <dbReference type="ARBA" id="ARBA00009356"/>
    </source>
</evidence>
<evidence type="ECO:0000256" key="4">
    <source>
        <dbReference type="RuleBase" id="RU003869"/>
    </source>
</evidence>
<feature type="domain" description="Large ribosomal subunit protein uL6 alpha-beta" evidence="5">
    <location>
        <begin position="11"/>
        <end position="81"/>
    </location>
</feature>
<dbReference type="PIRSF" id="PIRSF002162">
    <property type="entry name" value="Ribosomal_L6"/>
    <property type="match status" value="1"/>
</dbReference>
<reference evidence="6" key="1">
    <citation type="submission" date="2019-06" db="EMBL/GenBank/DDBJ databases">
        <authorList>
            <person name="Grosvenor D.A."/>
            <person name="Keepers K.G."/>
            <person name="Pogoda C.S."/>
            <person name="Kane N.C."/>
            <person name="Kociolek J.P."/>
        </authorList>
    </citation>
    <scope>NUCLEOTIDE SEQUENCE</scope>
</reference>
<evidence type="ECO:0000259" key="5">
    <source>
        <dbReference type="Pfam" id="PF00347"/>
    </source>
</evidence>
<name>A0A5C0F2P8_NITAL</name>
<keyword evidence="6" id="KW-0934">Plastid</keyword>
<dbReference type="GO" id="GO:0005840">
    <property type="term" value="C:ribosome"/>
    <property type="evidence" value="ECO:0007669"/>
    <property type="project" value="UniProtKB-KW"/>
</dbReference>
<dbReference type="PANTHER" id="PTHR11655">
    <property type="entry name" value="60S/50S RIBOSOMAL PROTEIN L6/L9"/>
    <property type="match status" value="1"/>
</dbReference>
<dbReference type="EMBL" id="MN065498">
    <property type="protein sequence ID" value="QEI59599.1"/>
    <property type="molecule type" value="Genomic_DNA"/>
</dbReference>
<dbReference type="PRINTS" id="PR00059">
    <property type="entry name" value="RIBOSOMALL6"/>
</dbReference>
<dbReference type="SUPFAM" id="SSF56053">
    <property type="entry name" value="Ribosomal protein L6"/>
    <property type="match status" value="2"/>
</dbReference>
<evidence type="ECO:0000313" key="6">
    <source>
        <dbReference type="EMBL" id="QEI59599.1"/>
    </source>
</evidence>
<dbReference type="RefSeq" id="YP_009695304.1">
    <property type="nucleotide sequence ID" value="NC_044785.1"/>
</dbReference>
<keyword evidence="2 4" id="KW-0689">Ribosomal protein</keyword>
<keyword evidence="3 4" id="KW-0687">Ribonucleoprotein</keyword>
<dbReference type="InterPro" id="IPR000702">
    <property type="entry name" value="Ribosomal_uL6-like"/>
</dbReference>
<dbReference type="InterPro" id="IPR019906">
    <property type="entry name" value="Ribosomal_uL6_bac-type"/>
</dbReference>
<comment type="similarity">
    <text evidence="1 4">Belongs to the universal ribosomal protein uL6 family.</text>
</comment>
<dbReference type="InterPro" id="IPR002358">
    <property type="entry name" value="Ribosomal_uL6_CS"/>
</dbReference>
<dbReference type="Pfam" id="PF00347">
    <property type="entry name" value="Ribosomal_L6"/>
    <property type="match status" value="2"/>
</dbReference>
<dbReference type="GeneID" id="41826869"/>
<dbReference type="InterPro" id="IPR036789">
    <property type="entry name" value="Ribosomal_uL6-like_a/b-dom_sf"/>
</dbReference>
<dbReference type="GO" id="GO:0006412">
    <property type="term" value="P:translation"/>
    <property type="evidence" value="ECO:0007669"/>
    <property type="project" value="InterPro"/>
</dbReference>
<dbReference type="GO" id="GO:0003735">
    <property type="term" value="F:structural constituent of ribosome"/>
    <property type="evidence" value="ECO:0007669"/>
    <property type="project" value="InterPro"/>
</dbReference>
<dbReference type="InterPro" id="IPR020040">
    <property type="entry name" value="Ribosomal_uL6_a/b-dom"/>
</dbReference>
<dbReference type="NCBIfam" id="TIGR03654">
    <property type="entry name" value="L6_bact"/>
    <property type="match status" value="1"/>
</dbReference>
<dbReference type="PANTHER" id="PTHR11655:SF14">
    <property type="entry name" value="LARGE RIBOSOMAL SUBUNIT PROTEIN UL6M"/>
    <property type="match status" value="1"/>
</dbReference>
<evidence type="ECO:0000256" key="2">
    <source>
        <dbReference type="ARBA" id="ARBA00022980"/>
    </source>
</evidence>